<dbReference type="Gene3D" id="2.60.40.10">
    <property type="entry name" value="Immunoglobulins"/>
    <property type="match status" value="1"/>
</dbReference>
<sequence>MVVIAIGLMIAVLFPVSATRTLGSSNLLGASISLSSGHDSEVWADDGFGALRPSAAEFVTLEAEGGVKWPGRARSRVRGSVLGSAFVSTYTGEGPPLDFGASGAGSIGRTLSSRQTLQLRSSAGLFRREEAAIFDSDEGAVALSWIYRTSSVGFAATAEHQWISYGARSLELGSDDHQSDRHLDILGSAVLPLSPRSWLELTLGLHRVESNDPTVRNDGPKLLVAGQHRLWDRTDLRVYGAWGRRAYDDYAVFDLTVDPAIDTGEERRDSYLRFGLALSHAASTRFGVELETAAVHQASNVSALEFDQIRVRVGLVANFGRKSEALDPSAQIRSREILRRVLENAFDAEDGASTTRHDRSATGNPSRPHGWRPVIVTGGVRFLHPAQGASTVHVVGTFNQWDPEATALSDDDGDGRWECVVPLAEGVYSYAFVVDGVWTTPLDAPRYDSDGFGGRNGVLDLRGSR</sequence>
<dbReference type="CDD" id="cd02859">
    <property type="entry name" value="E_set_AMPKbeta_like_N"/>
    <property type="match status" value="1"/>
</dbReference>
<evidence type="ECO:0000313" key="3">
    <source>
        <dbReference type="EMBL" id="MCA9756578.1"/>
    </source>
</evidence>
<proteinExistence type="predicted"/>
<accession>A0A956SFQ8</accession>
<dbReference type="AlphaFoldDB" id="A0A956SFQ8"/>
<name>A0A956SFQ8_UNCEI</name>
<dbReference type="InterPro" id="IPR014756">
    <property type="entry name" value="Ig_E-set"/>
</dbReference>
<organism evidence="3 4">
    <name type="scientific">Eiseniibacteriota bacterium</name>
    <dbReference type="NCBI Taxonomy" id="2212470"/>
    <lineage>
        <taxon>Bacteria</taxon>
        <taxon>Candidatus Eiseniibacteriota</taxon>
    </lineage>
</organism>
<dbReference type="InterPro" id="IPR032640">
    <property type="entry name" value="AMPK1_CBM"/>
</dbReference>
<dbReference type="SUPFAM" id="SSF81296">
    <property type="entry name" value="E set domains"/>
    <property type="match status" value="1"/>
</dbReference>
<gene>
    <name evidence="3" type="ORF">KDA27_12305</name>
</gene>
<dbReference type="InterPro" id="IPR013783">
    <property type="entry name" value="Ig-like_fold"/>
</dbReference>
<feature type="region of interest" description="Disordered" evidence="1">
    <location>
        <begin position="349"/>
        <end position="371"/>
    </location>
</feature>
<feature type="domain" description="AMP-activated protein kinase glycogen-binding" evidence="2">
    <location>
        <begin position="387"/>
        <end position="459"/>
    </location>
</feature>
<dbReference type="Pfam" id="PF16561">
    <property type="entry name" value="AMPK1_CBM"/>
    <property type="match status" value="1"/>
</dbReference>
<comment type="caution">
    <text evidence="3">The sequence shown here is derived from an EMBL/GenBank/DDBJ whole genome shotgun (WGS) entry which is preliminary data.</text>
</comment>
<protein>
    <submittedName>
        <fullName evidence="3">Glycogen-binding domain-containing protein</fullName>
    </submittedName>
</protein>
<evidence type="ECO:0000256" key="1">
    <source>
        <dbReference type="SAM" id="MobiDB-lite"/>
    </source>
</evidence>
<dbReference type="EMBL" id="JAGQHS010000058">
    <property type="protein sequence ID" value="MCA9756578.1"/>
    <property type="molecule type" value="Genomic_DNA"/>
</dbReference>
<reference evidence="3" key="2">
    <citation type="journal article" date="2021" name="Microbiome">
        <title>Successional dynamics and alternative stable states in a saline activated sludge microbial community over 9 years.</title>
        <authorList>
            <person name="Wang Y."/>
            <person name="Ye J."/>
            <person name="Ju F."/>
            <person name="Liu L."/>
            <person name="Boyd J.A."/>
            <person name="Deng Y."/>
            <person name="Parks D.H."/>
            <person name="Jiang X."/>
            <person name="Yin X."/>
            <person name="Woodcroft B.J."/>
            <person name="Tyson G.W."/>
            <person name="Hugenholtz P."/>
            <person name="Polz M.F."/>
            <person name="Zhang T."/>
        </authorList>
    </citation>
    <scope>NUCLEOTIDE SEQUENCE</scope>
    <source>
        <strain evidence="3">HKST-UBA02</strain>
    </source>
</reference>
<dbReference type="Proteomes" id="UP000739538">
    <property type="component" value="Unassembled WGS sequence"/>
</dbReference>
<evidence type="ECO:0000259" key="2">
    <source>
        <dbReference type="Pfam" id="PF16561"/>
    </source>
</evidence>
<evidence type="ECO:0000313" key="4">
    <source>
        <dbReference type="Proteomes" id="UP000739538"/>
    </source>
</evidence>
<reference evidence="3" key="1">
    <citation type="submission" date="2020-04" db="EMBL/GenBank/DDBJ databases">
        <authorList>
            <person name="Zhang T."/>
        </authorList>
    </citation>
    <scope>NUCLEOTIDE SEQUENCE</scope>
    <source>
        <strain evidence="3">HKST-UBA02</strain>
    </source>
</reference>